<feature type="region of interest" description="Disordered" evidence="1">
    <location>
        <begin position="669"/>
        <end position="759"/>
    </location>
</feature>
<gene>
    <name evidence="2" type="ORF">GE061_002284</name>
</gene>
<protein>
    <submittedName>
        <fullName evidence="2">Uncharacterized protein</fullName>
    </submittedName>
</protein>
<feature type="region of interest" description="Disordered" evidence="1">
    <location>
        <begin position="571"/>
        <end position="590"/>
    </location>
</feature>
<sequence>MAISSTARGQNVVHRFDISRRKSFCKIPLTRVLLLCTITLVLAQPHYCKIEKPKSLGRLFHFSRGRSFDGKAIESKNSSDKAGEAIENSKFYGLNKIEVKQRSGKNREGNDEKYAKLREFKSKGVPLDTLTRRLRSHPSLESLSIVRWLEGILEKEIDKESQSLKQLLLGYKDRLSEEKKKDETNWLQRLVRGISGVKERGDGEVSLETSDGQITELGVAVLNAVLKSFLEKAYSLNNSVVEDKRSAVVGNTVNVPGYLVLSNEIKTEHSSVNEPHHMGLQDSSRVNMLPPVKITLNEKTSDVNPTGRMLHGPHPSMSEGKRTFSTDLNENAKETLRDPPRKSSIKSRYSKCSTRGPAKKMNRKLLIVENSFPPPILKDGKQRKPLATSRVVNQRKGGSNVTSYLYPVKSNLRKKMTNAINPIKLLYDIRTRVNPVKTDNSLKMEIVNKNEGKAIGSKKLQPYPRLDSKKRYRRSDVTIKTQGGGITLELKEFLNSVTGSLNSKDEEKPKGDDSTAEEADSTAPRVALALPKHLLMDATTQFNPPFKVNRYHCHKFNPPCARYAAVHSQRRRQRLRNGAPDYVQRPKNAQPSSELVNFLLMLHGNNSGTIKHHNYEEEQPSYEDDESYDDDENVDDDDEENDIFSPLQEVQSQRICTNCDMGPCGCRSTSSSPRLTCSSSTPTSKTSVSTLSPCHNISSSSPPCGSSTSSSPCGSSTSSSPHCRSSSPTPCPRGTSSSSVKPSYEHKIECPGGNKNRDFNIEEHEKSHFGKTECLTQTLDIPTHTPMKASENSMEIPDKGEVNKQSCNDKHNDAATAEVKCNMCNQSQSCSSSSESTETTQSVKCPKCTSPPPSTCPTKPCLNTCPTRRHSYPSTETMSSEHNQPSSNCASSTSTYTCPTPVPTQPCTTPARSTYTCPPSKCTTCPTPTFEPISQQHELVTMIAKPAVTPPEPPDCFKTATVRQGKNVHMDNGTETTTHHQNKDITEFMTGRKRVSSRRRSKLIAMYNNDLDLKNNLKLIPVRRLKQGKIRFDEAYEGKPLSFKRLVGLHSRRSKLTKDRLKAAEKGGLVRIIPSYKSGLWHYVPYKLIHVKDVEKPLEIKRGILKEHKTLSGSNFNIIGPLKSNAIEKLLERDNEETNQFQEAAFNNEEAKEDYEDDYDNYLDESDGTDNPRSRT</sequence>
<feature type="compositionally biased region" description="Acidic residues" evidence="1">
    <location>
        <begin position="617"/>
        <end position="640"/>
    </location>
</feature>
<feature type="compositionally biased region" description="Basic and acidic residues" evidence="1">
    <location>
        <begin position="743"/>
        <end position="759"/>
    </location>
</feature>
<evidence type="ECO:0000256" key="1">
    <source>
        <dbReference type="SAM" id="MobiDB-lite"/>
    </source>
</evidence>
<feature type="compositionally biased region" description="Acidic residues" evidence="1">
    <location>
        <begin position="1151"/>
        <end position="1168"/>
    </location>
</feature>
<dbReference type="Proteomes" id="UP000466442">
    <property type="component" value="Unassembled WGS sequence"/>
</dbReference>
<feature type="region of interest" description="Disordered" evidence="1">
    <location>
        <begin position="609"/>
        <end position="640"/>
    </location>
</feature>
<evidence type="ECO:0000313" key="3">
    <source>
        <dbReference type="Proteomes" id="UP000466442"/>
    </source>
</evidence>
<evidence type="ECO:0000313" key="2">
    <source>
        <dbReference type="EMBL" id="KAF6203946.1"/>
    </source>
</evidence>
<accession>A0A8S9X7A4</accession>
<feature type="region of interest" description="Disordered" evidence="1">
    <location>
        <begin position="1144"/>
        <end position="1176"/>
    </location>
</feature>
<feature type="compositionally biased region" description="Basic and acidic residues" evidence="1">
    <location>
        <begin position="503"/>
        <end position="513"/>
    </location>
</feature>
<feature type="compositionally biased region" description="Low complexity" evidence="1">
    <location>
        <begin position="669"/>
        <end position="739"/>
    </location>
</feature>
<keyword evidence="3" id="KW-1185">Reference proteome</keyword>
<comment type="caution">
    <text evidence="2">The sequence shown here is derived from an EMBL/GenBank/DDBJ whole genome shotgun (WGS) entry which is preliminary data.</text>
</comment>
<proteinExistence type="predicted"/>
<dbReference type="EMBL" id="WIXP02000010">
    <property type="protein sequence ID" value="KAF6203946.1"/>
    <property type="molecule type" value="Genomic_DNA"/>
</dbReference>
<feature type="region of interest" description="Disordered" evidence="1">
    <location>
        <begin position="298"/>
        <end position="358"/>
    </location>
</feature>
<reference evidence="2" key="1">
    <citation type="journal article" date="2021" name="Mol. Ecol. Resour.">
        <title>Apolygus lucorum genome provides insights into omnivorousness and mesophyll feeding.</title>
        <authorList>
            <person name="Liu Y."/>
            <person name="Liu H."/>
            <person name="Wang H."/>
            <person name="Huang T."/>
            <person name="Liu B."/>
            <person name="Yang B."/>
            <person name="Yin L."/>
            <person name="Li B."/>
            <person name="Zhang Y."/>
            <person name="Zhang S."/>
            <person name="Jiang F."/>
            <person name="Zhang X."/>
            <person name="Ren Y."/>
            <person name="Wang B."/>
            <person name="Wang S."/>
            <person name="Lu Y."/>
            <person name="Wu K."/>
            <person name="Fan W."/>
            <person name="Wang G."/>
        </authorList>
    </citation>
    <scope>NUCLEOTIDE SEQUENCE</scope>
    <source>
        <strain evidence="2">12Hb</strain>
    </source>
</reference>
<feature type="compositionally biased region" description="Basic and acidic residues" evidence="1">
    <location>
        <begin position="319"/>
        <end position="341"/>
    </location>
</feature>
<name>A0A8S9X7A4_APOLU</name>
<feature type="region of interest" description="Disordered" evidence="1">
    <location>
        <begin position="499"/>
        <end position="523"/>
    </location>
</feature>
<organism evidence="2 3">
    <name type="scientific">Apolygus lucorum</name>
    <name type="common">Small green plant bug</name>
    <name type="synonym">Lygocoris lucorum</name>
    <dbReference type="NCBI Taxonomy" id="248454"/>
    <lineage>
        <taxon>Eukaryota</taxon>
        <taxon>Metazoa</taxon>
        <taxon>Ecdysozoa</taxon>
        <taxon>Arthropoda</taxon>
        <taxon>Hexapoda</taxon>
        <taxon>Insecta</taxon>
        <taxon>Pterygota</taxon>
        <taxon>Neoptera</taxon>
        <taxon>Paraneoptera</taxon>
        <taxon>Hemiptera</taxon>
        <taxon>Heteroptera</taxon>
        <taxon>Panheteroptera</taxon>
        <taxon>Cimicomorpha</taxon>
        <taxon>Miridae</taxon>
        <taxon>Mirini</taxon>
        <taxon>Apolygus</taxon>
    </lineage>
</organism>
<dbReference type="AlphaFoldDB" id="A0A8S9X7A4"/>